<evidence type="ECO:0000313" key="3">
    <source>
        <dbReference type="Proteomes" id="UP000886998"/>
    </source>
</evidence>
<proteinExistence type="predicted"/>
<sequence length="150" mass="16578">MPYGAKKGCSKIFRLVDDKFPKSILPSDETINAQLIERIAKRVLSEEAAKKLTASENQGIPPPKSADLTATSSTLPRRRKPGSLSYSQWKRKKGKYFTLRRTINVQLIERIAKKVLSEEAAKKLTATDGQGIPPPQSADLKATSSTLARR</sequence>
<reference evidence="2" key="1">
    <citation type="submission" date="2020-08" db="EMBL/GenBank/DDBJ databases">
        <title>Multicomponent nature underlies the extraordinary mechanical properties of spider dragline silk.</title>
        <authorList>
            <person name="Kono N."/>
            <person name="Nakamura H."/>
            <person name="Mori M."/>
            <person name="Yoshida Y."/>
            <person name="Ohtoshi R."/>
            <person name="Malay A.D."/>
            <person name="Moran D.A.P."/>
            <person name="Tomita M."/>
            <person name="Numata K."/>
            <person name="Arakawa K."/>
        </authorList>
    </citation>
    <scope>NUCLEOTIDE SEQUENCE</scope>
</reference>
<evidence type="ECO:0000313" key="2">
    <source>
        <dbReference type="EMBL" id="GFY45721.1"/>
    </source>
</evidence>
<dbReference type="AlphaFoldDB" id="A0A8X7BUT1"/>
<accession>A0A8X7BUT1</accession>
<evidence type="ECO:0000256" key="1">
    <source>
        <dbReference type="SAM" id="MobiDB-lite"/>
    </source>
</evidence>
<keyword evidence="3" id="KW-1185">Reference proteome</keyword>
<protein>
    <submittedName>
        <fullName evidence="2">Uncharacterized protein</fullName>
    </submittedName>
</protein>
<gene>
    <name evidence="2" type="ORF">TNIN_383181</name>
</gene>
<comment type="caution">
    <text evidence="2">The sequence shown here is derived from an EMBL/GenBank/DDBJ whole genome shotgun (WGS) entry which is preliminary data.</text>
</comment>
<feature type="region of interest" description="Disordered" evidence="1">
    <location>
        <begin position="124"/>
        <end position="150"/>
    </location>
</feature>
<dbReference type="Proteomes" id="UP000886998">
    <property type="component" value="Unassembled WGS sequence"/>
</dbReference>
<name>A0A8X7BUT1_9ARAC</name>
<feature type="region of interest" description="Disordered" evidence="1">
    <location>
        <begin position="52"/>
        <end position="87"/>
    </location>
</feature>
<organism evidence="2 3">
    <name type="scientific">Trichonephila inaurata madagascariensis</name>
    <dbReference type="NCBI Taxonomy" id="2747483"/>
    <lineage>
        <taxon>Eukaryota</taxon>
        <taxon>Metazoa</taxon>
        <taxon>Ecdysozoa</taxon>
        <taxon>Arthropoda</taxon>
        <taxon>Chelicerata</taxon>
        <taxon>Arachnida</taxon>
        <taxon>Araneae</taxon>
        <taxon>Araneomorphae</taxon>
        <taxon>Entelegynae</taxon>
        <taxon>Araneoidea</taxon>
        <taxon>Nephilidae</taxon>
        <taxon>Trichonephila</taxon>
        <taxon>Trichonephila inaurata</taxon>
    </lineage>
</organism>
<dbReference type="EMBL" id="BMAV01005002">
    <property type="protein sequence ID" value="GFY45721.1"/>
    <property type="molecule type" value="Genomic_DNA"/>
</dbReference>